<dbReference type="Proteomes" id="UP000007259">
    <property type="component" value="Chromosome 10"/>
</dbReference>
<feature type="region of interest" description="Disordered" evidence="1">
    <location>
        <begin position="726"/>
        <end position="774"/>
    </location>
</feature>
<dbReference type="OrthoDB" id="273821at2759"/>
<dbReference type="VEuPathDB" id="TriTrypDB:LmxM.10.0280"/>
<proteinExistence type="predicted"/>
<organism evidence="2 3">
    <name type="scientific">Leishmania mexicana (strain MHOM/GT/2001/U1103)</name>
    <dbReference type="NCBI Taxonomy" id="929439"/>
    <lineage>
        <taxon>Eukaryota</taxon>
        <taxon>Discoba</taxon>
        <taxon>Euglenozoa</taxon>
        <taxon>Kinetoplastea</taxon>
        <taxon>Metakinetoplastina</taxon>
        <taxon>Trypanosomatida</taxon>
        <taxon>Trypanosomatidae</taxon>
        <taxon>Leishmaniinae</taxon>
        <taxon>Leishmania</taxon>
    </lineage>
</organism>
<feature type="compositionally biased region" description="Acidic residues" evidence="1">
    <location>
        <begin position="303"/>
        <end position="321"/>
    </location>
</feature>
<feature type="region of interest" description="Disordered" evidence="1">
    <location>
        <begin position="907"/>
        <end position="1004"/>
    </location>
</feature>
<feature type="region of interest" description="Disordered" evidence="1">
    <location>
        <begin position="1852"/>
        <end position="1878"/>
    </location>
</feature>
<dbReference type="GeneID" id="13454678"/>
<name>E9AN38_LEIMU</name>
<evidence type="ECO:0000256" key="1">
    <source>
        <dbReference type="SAM" id="MobiDB-lite"/>
    </source>
</evidence>
<dbReference type="OMA" id="AWYGMEA"/>
<evidence type="ECO:0000313" key="2">
    <source>
        <dbReference type="EMBL" id="CBZ24343.1"/>
    </source>
</evidence>
<dbReference type="KEGG" id="lmi:LMXM_10_0280"/>
<feature type="region of interest" description="Disordered" evidence="1">
    <location>
        <begin position="63"/>
        <end position="102"/>
    </location>
</feature>
<feature type="compositionally biased region" description="Basic residues" evidence="1">
    <location>
        <begin position="964"/>
        <end position="981"/>
    </location>
</feature>
<feature type="compositionally biased region" description="Basic and acidic residues" evidence="1">
    <location>
        <begin position="66"/>
        <end position="75"/>
    </location>
</feature>
<keyword evidence="3" id="KW-1185">Reference proteome</keyword>
<dbReference type="PhylomeDB" id="E9AN38"/>
<feature type="region of interest" description="Disordered" evidence="1">
    <location>
        <begin position="670"/>
        <end position="699"/>
    </location>
</feature>
<dbReference type="RefSeq" id="XP_003872867.1">
    <property type="nucleotide sequence ID" value="XM_003872818.1"/>
</dbReference>
<feature type="region of interest" description="Disordered" evidence="1">
    <location>
        <begin position="2268"/>
        <end position="2319"/>
    </location>
</feature>
<feature type="region of interest" description="Disordered" evidence="1">
    <location>
        <begin position="1364"/>
        <end position="1427"/>
    </location>
</feature>
<sequence>MLESPPPRGWAAPPAASIANSSGISTRSDGATVNMGNAYAPLSRVEKTAAGSPLSLPAIASSGREAVSRGGKDSAVHGSDGAAAHGLAPPSPTRRSASVGLQTAKASVDADAFSRTAATPTLALPRSDEEVTQYVLYDGLPKIGPASRRAQKRQSEAYYQFQHRIHERAEAAHALVLSANPLSLSVMASQLRMYRWRVTQAQTLTEATAILQDYVIDAARHGYRVRRGALPPSRQSRYANGRGRAALKRRAQAELERLSGVKPAAENTSGTSVGGAAVGKGVSAAPRHPKDRGASDSRAAEVAMEEEEEELDEAAVEDDAESALPPAPPDTLPRLVLVDAFTHEDLGDIARHVRFVDQEHGLEMLLVLLLPSETGAMTVSMQGAGCVIAPTHQMTMEDAYAVGYDLVLAHNMDHLLVDFFTNEFVSSVGRWRNNVRSKAAVGNYMSLRSVLLGGLDTAALQRLVWDDRVDDTAVLELLGAQSLSTQGGVQRYGAATRHLLQQQGTAVEAEAQAKRYGSGASRSSGGGSGESDADLAQGVDESIRLTGVSRLRNRPRSVAHFGVRLPAQQSAAHEHLSSFSTTRDVFSSVMTQSEGARQSHRRRHCQVSGAEDLQWDADNNEDELKHQQRLLQGALERELGRLLAENEGKQASIDAMQEEVERLQRTVGVLRRHQRGAPSASGDGSKADHKSELSESGSMIHLSKQQQIFILKERLEAANDRIVALVRGGRPSGGGPSSPRRRGGGRSGGWSRRTRGSSASEGPRTPTHMPSPTAYSTFLTKVTVQEAEQMAALDSDANLSLDQLELHRQEMIAAANDTAGQAAAGQRQRREREAENQVIHSLQLELQQLQGRLDDTRPGSNRAGAEGCEGLQALMASRLQSALEVMETQKVRIRHLEELRQMDQLLHTTLSREGAKGRKKGAGRSTGSISGVSAGSEEADHADRSNSSSAEGEGGTFAGSRSTVRGRKGQHPRTKGRKAAKSRFGVELVPAGRKGTAAGGGGVAASKDVAKGGLDAGDDGDSDSTQKTDMEEVTARRIEAAVHDAVTSLQRTHRRQLAALVQTCKMQLARVALKLQKPSTSAYTTLLQEELSCAQREQRAAWMRLQFTLSNLSPDQYDATLAERASSSAAATAPLVFLCGTPTPEPDATDSGVAFDPRGDANIVPLGAVTDPYVRSTAANIAREYAAYGLRIAYVSSELQRVEQSMMDSPRHLPELAPAATPAVADTPPEQLLSVCQAAKARVRETVDSCGPIREYLEAVQVELAIEQQFRPWCDVNSAQLFSAASTVLVPATLCIGASMPDSGATYDHTLNSTPSSTVSANADQLVLLADVDASMRDVADVYAAMLRALTPKGSGAALSISATSSGSISRHHASPPARASKERDSKKRKQPAVSPTRSKPAASQRRFVAKAADKRSSGSPGESDSLLLPLRGSAGFTVEEALEALPIQVDDVACYQGQLISIYISEGVHSAAQQRLYEFILCAYQQHHIHPMHMAAVESALSLPLPGHRGSGSGISSDVSRESSVSASEALVDLLSAQAGAAHAQHREVVALLELIAPTTTQALRTLTKGLQQVQHLLDREGEDAGFAKAFSGTGPPCTSPVLLSAVDAAILGCVVDELRWRQWQHSLLSSKGANTDSSNPAPLSAAGATPSELLTALILARRGRSGGGRSVTPTADDGADLEDARTIAHYAAFCAARERAARNARSSQGSSIPRPGASPSSEEEDLFHLTDAPPMLEVPSNASDISALAATGGDNADVGLTVAHELAALFSRRRQQDARGDDDKAAALLEEIYLDDGEHGGAGVLGGDLNTEAMRNIRRELEYLQAAKQQRMWELLMRFELQKTRCADKMDGSGHRVPNLGTAGARGANDRTSLPSVDPDRLGFEVKSGSAAWYGMEAAKRVHNILRRRARPDQIIVGGGPHGGSVGIELSRRTAQPGSSKASSSKEGNFGGARASLGCGMLSQEDEGYAHSSAEEEALYTLGPYALHQRSARSTGRATPSTVRLPPLHQYSLFRAQQGRDGLAAHGGNPALITGVGYLSPRDVLSLNAYGRMASGGADDYSGATQPLYAAGSLTEQVLAYREALMRSVGRVVPMPFTTYANGAPYCLPLSTWPASSGKASASGNERYDPLGRELPSPVPLPDLTTWVYGVPEVYASSLLQQQTTGSHQPQNMALFMPRYDCSQLAEVDGRQRACMTSPVPPSLSRSRSFPAGATAGAPTYSTPAALAAQRLQAMLSVSMCDPSVGAAPAAAAGSRGALPTTRGYAYPVHSRRSDGAATTQPRSPAPPLTKRTLSSTSAGVDGAAPSSVTNQRTAGECKVSEPNYEFFVFDEKDLNPLAETLGPPKDSSA</sequence>
<feature type="region of interest" description="Disordered" evidence="1">
    <location>
        <begin position="1010"/>
        <end position="1029"/>
    </location>
</feature>
<feature type="region of interest" description="Disordered" evidence="1">
    <location>
        <begin position="1"/>
        <end position="35"/>
    </location>
</feature>
<gene>
    <name evidence="2" type="ORF">LMXM_10_0280</name>
</gene>
<feature type="compositionally biased region" description="Low complexity" evidence="1">
    <location>
        <begin position="9"/>
        <end position="25"/>
    </location>
</feature>
<accession>E9AN38</accession>
<feature type="compositionally biased region" description="Polar residues" evidence="1">
    <location>
        <begin position="26"/>
        <end position="35"/>
    </location>
</feature>
<feature type="compositionally biased region" description="Polar residues" evidence="1">
    <location>
        <begin position="93"/>
        <end position="102"/>
    </location>
</feature>
<feature type="region of interest" description="Disordered" evidence="1">
    <location>
        <begin position="227"/>
        <end position="329"/>
    </location>
</feature>
<feature type="region of interest" description="Disordered" evidence="1">
    <location>
        <begin position="510"/>
        <end position="536"/>
    </location>
</feature>
<reference evidence="2 3" key="1">
    <citation type="journal article" date="2011" name="Genome Res.">
        <title>Chromosome and gene copy number variation allow major structural change between species and strains of Leishmania.</title>
        <authorList>
            <person name="Rogers M.B."/>
            <person name="Hilley J.D."/>
            <person name="Dickens N.J."/>
            <person name="Wilkes J."/>
            <person name="Bates P.A."/>
            <person name="Depledge D.P."/>
            <person name="Harris D."/>
            <person name="Her Y."/>
            <person name="Herzyk P."/>
            <person name="Imamura H."/>
            <person name="Otto T.D."/>
            <person name="Sanders M."/>
            <person name="Seeger K."/>
            <person name="Dujardin J.C."/>
            <person name="Berriman M."/>
            <person name="Smith D.F."/>
            <person name="Hertz-Fowler C."/>
            <person name="Mottram J.C."/>
        </authorList>
    </citation>
    <scope>NUCLEOTIDE SEQUENCE [LARGE SCALE GENOMIC DNA]</scope>
    <source>
        <strain evidence="2 3">MHOM/GT/2001/U1103</strain>
    </source>
</reference>
<evidence type="ECO:0000313" key="3">
    <source>
        <dbReference type="Proteomes" id="UP000007259"/>
    </source>
</evidence>
<feature type="region of interest" description="Disordered" evidence="1">
    <location>
        <begin position="1705"/>
        <end position="1727"/>
    </location>
</feature>
<protein>
    <submittedName>
        <fullName evidence="2">Uncharacterized protein</fullName>
    </submittedName>
</protein>
<dbReference type="EMBL" id="FR799563">
    <property type="protein sequence ID" value="CBZ24343.1"/>
    <property type="molecule type" value="Genomic_DNA"/>
</dbReference>